<dbReference type="GO" id="GO:0003824">
    <property type="term" value="F:catalytic activity"/>
    <property type="evidence" value="ECO:0007669"/>
    <property type="project" value="InterPro"/>
</dbReference>
<dbReference type="KEGG" id="bpw:WESB_1497"/>
<evidence type="ECO:0000256" key="6">
    <source>
        <dbReference type="ARBA" id="ARBA00023014"/>
    </source>
</evidence>
<name>K0JJ80_BRAPL</name>
<comment type="cofactor">
    <cofactor evidence="1">
        <name>[4Fe-4S] cluster</name>
        <dbReference type="ChEBI" id="CHEBI:49883"/>
    </cofactor>
</comment>
<evidence type="ECO:0000313" key="9">
    <source>
        <dbReference type="Proteomes" id="UP000003759"/>
    </source>
</evidence>
<dbReference type="CDD" id="cd01335">
    <property type="entry name" value="Radical_SAM"/>
    <property type="match status" value="1"/>
</dbReference>
<dbReference type="PANTHER" id="PTHR43787:SF10">
    <property type="entry name" value="COFACTOR MODIFYING PROTEIN"/>
    <property type="match status" value="1"/>
</dbReference>
<accession>K0JJ80</accession>
<proteinExistence type="predicted"/>
<keyword evidence="4" id="KW-0479">Metal-binding</keyword>
<dbReference type="InterPro" id="IPR058240">
    <property type="entry name" value="rSAM_sf"/>
</dbReference>
<dbReference type="SFLD" id="SFLDS00029">
    <property type="entry name" value="Radical_SAM"/>
    <property type="match status" value="1"/>
</dbReference>
<dbReference type="PANTHER" id="PTHR43787">
    <property type="entry name" value="FEMO COFACTOR BIOSYNTHESIS PROTEIN NIFB-RELATED"/>
    <property type="match status" value="1"/>
</dbReference>
<evidence type="ECO:0000256" key="2">
    <source>
        <dbReference type="ARBA" id="ARBA00022485"/>
    </source>
</evidence>
<evidence type="ECO:0000313" key="8">
    <source>
        <dbReference type="EMBL" id="CCG56964.1"/>
    </source>
</evidence>
<dbReference type="EMBL" id="HE793032">
    <property type="protein sequence ID" value="CCG56964.1"/>
    <property type="molecule type" value="Genomic_DNA"/>
</dbReference>
<dbReference type="HOGENOM" id="CLU_1432046_0_0_12"/>
<dbReference type="Pfam" id="PF04055">
    <property type="entry name" value="Radical_SAM"/>
    <property type="match status" value="1"/>
</dbReference>
<dbReference type="PATRIC" id="fig|1161918.5.peg.807"/>
<protein>
    <submittedName>
        <fullName evidence="8">Radical SAM superfamily</fullName>
    </submittedName>
</protein>
<keyword evidence="3" id="KW-0949">S-adenosyl-L-methionine</keyword>
<feature type="domain" description="Radical SAM core" evidence="7">
    <location>
        <begin position="57"/>
        <end position="173"/>
    </location>
</feature>
<dbReference type="SUPFAM" id="SSF102114">
    <property type="entry name" value="Radical SAM enzymes"/>
    <property type="match status" value="1"/>
</dbReference>
<keyword evidence="2" id="KW-0004">4Fe-4S</keyword>
<dbReference type="InterPro" id="IPR013785">
    <property type="entry name" value="Aldolase_TIM"/>
</dbReference>
<keyword evidence="5" id="KW-0408">Iron</keyword>
<dbReference type="Proteomes" id="UP000003759">
    <property type="component" value="Chromosome"/>
</dbReference>
<dbReference type="InterPro" id="IPR007197">
    <property type="entry name" value="rSAM"/>
</dbReference>
<evidence type="ECO:0000256" key="3">
    <source>
        <dbReference type="ARBA" id="ARBA00022691"/>
    </source>
</evidence>
<evidence type="ECO:0000256" key="1">
    <source>
        <dbReference type="ARBA" id="ARBA00001966"/>
    </source>
</evidence>
<dbReference type="GO" id="GO:0046872">
    <property type="term" value="F:metal ion binding"/>
    <property type="evidence" value="ECO:0007669"/>
    <property type="project" value="UniProtKB-KW"/>
</dbReference>
<dbReference type="Gene3D" id="3.20.20.70">
    <property type="entry name" value="Aldolase class I"/>
    <property type="match status" value="1"/>
</dbReference>
<dbReference type="GO" id="GO:0051539">
    <property type="term" value="F:4 iron, 4 sulfur cluster binding"/>
    <property type="evidence" value="ECO:0007669"/>
    <property type="project" value="UniProtKB-KW"/>
</dbReference>
<dbReference type="RefSeq" id="WP_014933235.1">
    <property type="nucleotide sequence ID" value="NC_018604.1"/>
</dbReference>
<evidence type="ECO:0000259" key="7">
    <source>
        <dbReference type="Pfam" id="PF04055"/>
    </source>
</evidence>
<dbReference type="AlphaFoldDB" id="K0JJ80"/>
<organism evidence="8 9">
    <name type="scientific">Brachyspira pilosicoli WesB</name>
    <dbReference type="NCBI Taxonomy" id="1161918"/>
    <lineage>
        <taxon>Bacteria</taxon>
        <taxon>Pseudomonadati</taxon>
        <taxon>Spirochaetota</taxon>
        <taxon>Spirochaetia</taxon>
        <taxon>Brachyspirales</taxon>
        <taxon>Brachyspiraceae</taxon>
        <taxon>Brachyspira</taxon>
    </lineage>
</organism>
<evidence type="ECO:0000256" key="4">
    <source>
        <dbReference type="ARBA" id="ARBA00022723"/>
    </source>
</evidence>
<keyword evidence="6" id="KW-0411">Iron-sulfur</keyword>
<reference evidence="8 9" key="1">
    <citation type="journal article" date="2012" name="BMC Genomics">
        <title>Comparative genomics of Brachyspira pilosicoli strains: genome rearrangements, reductions and correlation of genetic compliment with phenotypic diversity.</title>
        <authorList>
            <person name="Mappley L.J."/>
            <person name="Black M.L."/>
            <person name="Abuoun M."/>
            <person name="Darby A.C."/>
            <person name="Woodward M.J."/>
            <person name="Parkhill J."/>
            <person name="Turner A.K."/>
            <person name="Bellgard M.I."/>
            <person name="La T."/>
            <person name="Phillips N.D."/>
            <person name="La Ragione R.M."/>
            <person name="Hampson D.J."/>
        </authorList>
    </citation>
    <scope>NUCLEOTIDE SEQUENCE [LARGE SCALE GENOMIC DNA]</scope>
    <source>
        <strain evidence="8">WesB</strain>
    </source>
</reference>
<evidence type="ECO:0000256" key="5">
    <source>
        <dbReference type="ARBA" id="ARBA00023004"/>
    </source>
</evidence>
<gene>
    <name evidence="8" type="ORF">WESB_1497</name>
</gene>
<sequence>MFKTISKILDKYILSNISKRFPSAFRFYSKLYEKVFEIFNLIKYKDRYFFHAVSFEINTYCNRKCWYCPNKDNETPKEYMPLEVFHHAVKELKELKFSGTVIYNLYGEPLFDERLEYFVEYIKDNLPNATSLLFSNGDILNIDRAKKLVDAGLDKFVITVHDENPERNLKRLKPVKEFLKEKMVLQISN</sequence>